<dbReference type="InterPro" id="IPR035099">
    <property type="entry name" value="Anthrax_toxin_C-terminal"/>
</dbReference>
<dbReference type="Proteomes" id="UP000190667">
    <property type="component" value="Unassembled WGS sequence"/>
</dbReference>
<dbReference type="SUPFAM" id="SSF81298">
    <property type="entry name" value="Adenylylcyclase toxin (the edema factor)"/>
    <property type="match status" value="1"/>
</dbReference>
<dbReference type="Gene3D" id="3.30.70.1720">
    <property type="match status" value="1"/>
</dbReference>
<keyword evidence="3" id="KW-1185">Reference proteome</keyword>
<dbReference type="InterPro" id="IPR005165">
    <property type="entry name" value="Anthrax_toxin_edema_cen"/>
</dbReference>
<organism evidence="2 3">
    <name type="scientific">Izhakiella australiensis</name>
    <dbReference type="NCBI Taxonomy" id="1926881"/>
    <lineage>
        <taxon>Bacteria</taxon>
        <taxon>Pseudomonadati</taxon>
        <taxon>Pseudomonadota</taxon>
        <taxon>Gammaproteobacteria</taxon>
        <taxon>Enterobacterales</taxon>
        <taxon>Erwiniaceae</taxon>
        <taxon>Izhakiella</taxon>
    </lineage>
</organism>
<dbReference type="GO" id="GO:0005576">
    <property type="term" value="C:extracellular region"/>
    <property type="evidence" value="ECO:0007669"/>
    <property type="project" value="InterPro"/>
</dbReference>
<dbReference type="AlphaFoldDB" id="A0A1S8YN52"/>
<gene>
    <name evidence="2" type="ORF">BTJ39_07980</name>
</gene>
<evidence type="ECO:0000259" key="1">
    <source>
        <dbReference type="Pfam" id="PF03497"/>
    </source>
</evidence>
<dbReference type="STRING" id="1926881.BTJ39_07980"/>
<comment type="caution">
    <text evidence="2">The sequence shown here is derived from an EMBL/GenBank/DDBJ whole genome shotgun (WGS) entry which is preliminary data.</text>
</comment>
<sequence>MKSTGVLPEHLQPLQEVARQHNCIIGIRPVDQHAAELIRAGHPTKGLNIKGKSASWGVQAGFICVDQRLSKLVGAKDEIINEYNEKINECIKKGHATAMDLTLSKQYLDNLLQKNKIDHFSADDGSGTRQIIATAPNDERYTFEAKKLSGEGDELYTISFQDSPVSVLGPDEKKVAPGERILAFTADYDLLMVSPHISDLSPLDNIPVNPVSYRQFSARYEKIIDPNHPLQQYLNSSDDFYKGLDPEMGNASQRVRNLIPMINRALVGHGENVVHHGSDTENPATDESSNYPALFALPVKLGRFDELCVIENQQQLIELITEAKRHGYHVNINPEWDNALTSVRSPAFEEAKKHLDSHLPLMQLRQVRSTADLT</sequence>
<dbReference type="Gene3D" id="3.90.1760.10">
    <property type="entry name" value="Anthrax toxin, edema factor, central domain"/>
    <property type="match status" value="1"/>
</dbReference>
<dbReference type="InterPro" id="IPR037017">
    <property type="entry name" value="Anthrax_toxin_edema_cen_sf"/>
</dbReference>
<feature type="domain" description="Anthrax toxin edema factor central" evidence="1">
    <location>
        <begin position="2"/>
        <end position="169"/>
    </location>
</feature>
<name>A0A1S8YN52_9GAMM</name>
<dbReference type="Pfam" id="PF03497">
    <property type="entry name" value="Anthrax_toxA"/>
    <property type="match status" value="1"/>
</dbReference>
<dbReference type="GO" id="GO:0008294">
    <property type="term" value="F:calcium- and calmodulin-responsive adenylate cyclase activity"/>
    <property type="evidence" value="ECO:0007669"/>
    <property type="project" value="InterPro"/>
</dbReference>
<protein>
    <recommendedName>
        <fullName evidence="1">Anthrax toxin edema factor central domain-containing protein</fullName>
    </recommendedName>
</protein>
<accession>A0A1S8YN52</accession>
<evidence type="ECO:0000313" key="3">
    <source>
        <dbReference type="Proteomes" id="UP000190667"/>
    </source>
</evidence>
<evidence type="ECO:0000313" key="2">
    <source>
        <dbReference type="EMBL" id="OON40589.1"/>
    </source>
</evidence>
<dbReference type="EMBL" id="MRUL01000004">
    <property type="protein sequence ID" value="OON40589.1"/>
    <property type="molecule type" value="Genomic_DNA"/>
</dbReference>
<reference evidence="2 3" key="1">
    <citation type="submission" date="2016-12" db="EMBL/GenBank/DDBJ databases">
        <title>Izhakiella australiana sp. nov. of genus Izhakiella isolated from Australian desert.</title>
        <authorList>
            <person name="Ji M."/>
        </authorList>
    </citation>
    <scope>NUCLEOTIDE SEQUENCE [LARGE SCALE GENOMIC DNA]</scope>
    <source>
        <strain evidence="2 3">D4N98</strain>
    </source>
</reference>
<proteinExistence type="predicted"/>